<feature type="domain" description="CDCP1 first CUB" evidence="3">
    <location>
        <begin position="63"/>
        <end position="136"/>
    </location>
</feature>
<dbReference type="InParanoid" id="A0A6P8TPM5"/>
<dbReference type="FunCoup" id="A0A6P8TPM5">
    <property type="interactions" value="1151"/>
</dbReference>
<dbReference type="PANTHER" id="PTHR14477:SF1">
    <property type="entry name" value="CUB DOMAIN-CONTAINING PROTEIN 1"/>
    <property type="match status" value="1"/>
</dbReference>
<feature type="domain" description="CDCP1 second and fifth CUB" evidence="4">
    <location>
        <begin position="328"/>
        <end position="430"/>
    </location>
</feature>
<feature type="transmembrane region" description="Helical" evidence="1">
    <location>
        <begin position="37"/>
        <end position="56"/>
    </location>
</feature>
<dbReference type="KEGG" id="gacu:117542544"/>
<keyword evidence="5" id="KW-1185">Reference proteome</keyword>
<accession>A0A6P8TPM5</accession>
<dbReference type="InterPro" id="IPR056266">
    <property type="entry name" value="CDCP1_CUB_3rd_6th"/>
</dbReference>
<dbReference type="Pfam" id="PF23665">
    <property type="entry name" value="CDCP1_CUB_6"/>
    <property type="match status" value="2"/>
</dbReference>
<dbReference type="Proteomes" id="UP000515161">
    <property type="component" value="Unplaced"/>
</dbReference>
<proteinExistence type="predicted"/>
<keyword evidence="1" id="KW-0812">Transmembrane</keyword>
<keyword evidence="1" id="KW-0472">Membrane</keyword>
<evidence type="ECO:0000256" key="1">
    <source>
        <dbReference type="SAM" id="Phobius"/>
    </source>
</evidence>
<evidence type="ECO:0000259" key="4">
    <source>
        <dbReference type="Pfam" id="PF23668"/>
    </source>
</evidence>
<reference evidence="6" key="1">
    <citation type="submission" date="2025-08" db="UniProtKB">
        <authorList>
            <consortium name="RefSeq"/>
        </authorList>
    </citation>
    <scope>IDENTIFICATION</scope>
</reference>
<dbReference type="CTD" id="560859"/>
<evidence type="ECO:0000259" key="2">
    <source>
        <dbReference type="Pfam" id="PF23665"/>
    </source>
</evidence>
<feature type="domain" description="CDCP1 second and fifth CUB" evidence="4">
    <location>
        <begin position="142"/>
        <end position="246"/>
    </location>
</feature>
<dbReference type="InterPro" id="IPR038811">
    <property type="entry name" value="CDCP1"/>
</dbReference>
<protein>
    <submittedName>
        <fullName evidence="6">CUB domain-containing protein 1 isoform X1</fullName>
    </submittedName>
</protein>
<feature type="domain" description="CDCP1 third and sixth CUB" evidence="2">
    <location>
        <begin position="629"/>
        <end position="726"/>
    </location>
</feature>
<dbReference type="InterPro" id="IPR056268">
    <property type="entry name" value="CUB_CDCP1_1st"/>
</dbReference>
<keyword evidence="1" id="KW-1133">Transmembrane helix</keyword>
<dbReference type="Pfam" id="PF23668">
    <property type="entry name" value="CUB_CDCP1_2"/>
    <property type="match status" value="4"/>
</dbReference>
<dbReference type="OrthoDB" id="8960034at2759"/>
<dbReference type="AlphaFoldDB" id="A0A6P8TPM5"/>
<feature type="domain" description="CDCP1 first CUB" evidence="3">
    <location>
        <begin position="436"/>
        <end position="507"/>
    </location>
</feature>
<organism evidence="5 6">
    <name type="scientific">Gymnodraco acuticeps</name>
    <name type="common">Antarctic dragonfish</name>
    <dbReference type="NCBI Taxonomy" id="8218"/>
    <lineage>
        <taxon>Eukaryota</taxon>
        <taxon>Metazoa</taxon>
        <taxon>Chordata</taxon>
        <taxon>Craniata</taxon>
        <taxon>Vertebrata</taxon>
        <taxon>Euteleostomi</taxon>
        <taxon>Actinopterygii</taxon>
        <taxon>Neopterygii</taxon>
        <taxon>Teleostei</taxon>
        <taxon>Neoteleostei</taxon>
        <taxon>Acanthomorphata</taxon>
        <taxon>Eupercaria</taxon>
        <taxon>Perciformes</taxon>
        <taxon>Notothenioidei</taxon>
        <taxon>Bathydraconidae</taxon>
        <taxon>Gymnodraco</taxon>
    </lineage>
</organism>
<dbReference type="GeneID" id="117542544"/>
<dbReference type="PANTHER" id="PTHR14477">
    <property type="entry name" value="CUB DOMAIN-CONTAINING PROTEIN 1"/>
    <property type="match status" value="1"/>
</dbReference>
<evidence type="ECO:0000313" key="6">
    <source>
        <dbReference type="RefSeq" id="XP_034066156.1"/>
    </source>
</evidence>
<evidence type="ECO:0000313" key="5">
    <source>
        <dbReference type="Proteomes" id="UP000515161"/>
    </source>
</evidence>
<feature type="domain" description="CDCP1 second and fifth CUB" evidence="4">
    <location>
        <begin position="514"/>
        <end position="619"/>
    </location>
</feature>
<feature type="domain" description="CDCP1 third and sixth CUB" evidence="2">
    <location>
        <begin position="930"/>
        <end position="1043"/>
    </location>
</feature>
<name>A0A6P8TPM5_GYMAC</name>
<dbReference type="InterPro" id="IPR056269">
    <property type="entry name" value="CUB_CDCP1_2nd_5th"/>
</dbReference>
<gene>
    <name evidence="6" type="primary">cdcp1b</name>
</gene>
<feature type="transmembrane region" description="Helical" evidence="1">
    <location>
        <begin position="1050"/>
        <end position="1074"/>
    </location>
</feature>
<dbReference type="RefSeq" id="XP_034066156.1">
    <property type="nucleotide sequence ID" value="XM_034210265.1"/>
</dbReference>
<evidence type="ECO:0000259" key="3">
    <source>
        <dbReference type="Pfam" id="PF23667"/>
    </source>
</evidence>
<sequence>MNDNATVYLGEKQHLIYYLFFKNFSIFLNNRKIPFSVNMWLCATYALLGLLFLTVFDSSECLQTVVRPDKGSTVTVSTELSLDQCAVCTVSGVNDTQTSCDSSLALVPEEEVKLLFNCSQPLEQGYTVTIASIIECTKDTCSPTTVQPQPSILTEFSRTFTWELKAPEKTVVSLDILGDGLMKTAQPCSNGFQFSVTTSKTSTNGRTEYCQGGSVTRLDLLNAAVVSLQVKPQAKVDFVGFQASAGPLKGRTMVITVDSSTTVLLSRDEEPECEVCSVGGATPDCSPSEKTLTNVEKLSLEFGCLKPQDVYSVKMKKLIECTQSSCTPAAGEVEPDPFKDFKRSFTWDITVPERTVLTLDFPGGLKEISAAETCEDSHHYSVSTTKSDGNTQTKRYCKSGTVTSLDLLGATTVTVEVPKDGELGPFNVKAAPRGSRMMSVVPDPNTIIIISRVTTEPDCSVCENKGPKQKCKPNVLTLRDPGDTTVEFTCPQPQDVFTVEINREIDCTEAACSGNIVQAESSLFPDFNRTFTWDLKVVATKAFQLDFPEPGMRQIPNEETCPDEHTYSLVTYLRKGPATIGTFCKGGTVTTVLARYKGRMSLQVPGDRKLNPIDFKLNVGPETSMVAIVKVNLPRGASETNFISANYPRDFPDEQQMQWDFTVPGMHNYTMHITDHTAPECLNNEVEVVYQKEGKKGTKVSLTDPQPQHQQGNFNMVLKNCETNQTLEGLSLNYRVSVMRSGHPVLCAVDLTKHTGVSLQIEKVGSDPYCEMSVNSKVENKITVAAGTKASLSFLDCPTEDVRLTASTVIGCQNVTSCPTTLLTVPKLDSCLPMPLHSFTWHLSAPQDRTVELKSPTGSLRQSLPGQECNKSVSLHVAEGDGFPVGDFCAQGIIQKVQVQGNVSVTATGRDFSKTGGQFLNVSYSQDIPESIIYRVSPKELSPTLLATPNWPQGMKPMSTVAWIVTVPSGYEAHVQFVNISQPKCKDRHTSIKVRMLGAEEEMMSRREDEQAEDKLTVPQSFYLNMSNCIPEEGEFALLTKIVLQNKSNLLAIFLGIAGALLLLLLVLGLYCFITKKKKQDKMNIESSIYMGKGNMFRPSDRHFTKTRSDNESHVYDSIDDSRVYGHLLGDVSYADSMQDHYNGVQTDSYQTFTGPTDAQLPVIKEPDHEPEMDQFNSFLDPSQSFLPPRPRTPINRQDSIGFEDRRMVDNELYTFKSTGDITTIRLSGVDMDSQPPIILEDSL</sequence>
<dbReference type="Pfam" id="PF23667">
    <property type="entry name" value="CUB_CDCP1_1"/>
    <property type="match status" value="3"/>
</dbReference>
<feature type="domain" description="CDCP1 second and fifth CUB" evidence="4">
    <location>
        <begin position="825"/>
        <end position="910"/>
    </location>
</feature>
<feature type="domain" description="CDCP1 first CUB" evidence="3">
    <location>
        <begin position="251"/>
        <end position="321"/>
    </location>
</feature>